<feature type="coiled-coil region" evidence="1">
    <location>
        <begin position="15"/>
        <end position="42"/>
    </location>
</feature>
<dbReference type="InterPro" id="IPR011008">
    <property type="entry name" value="Dimeric_a/b-barrel"/>
</dbReference>
<dbReference type="PANTHER" id="PTHR37832:SF1">
    <property type="entry name" value="STRESS-RESPONSE A_B BARREL DOMAIN-CONTAINING PROTEIN"/>
    <property type="match status" value="1"/>
</dbReference>
<feature type="domain" description="Stress-response A/B barrel" evidence="2">
    <location>
        <begin position="2"/>
        <end position="97"/>
    </location>
</feature>
<reference evidence="3 4" key="1">
    <citation type="submission" date="2016-11" db="EMBL/GenBank/DDBJ databases">
        <authorList>
            <person name="Jaros S."/>
            <person name="Januszkiewicz K."/>
            <person name="Wedrychowicz H."/>
        </authorList>
    </citation>
    <scope>NUCLEOTIDE SEQUENCE [LARGE SCALE GENOMIC DNA]</scope>
    <source>
        <strain evidence="3 4">DSM 27063</strain>
    </source>
</reference>
<dbReference type="STRING" id="1168035.SAMN05444280_10932"/>
<dbReference type="InterPro" id="IPR013097">
    <property type="entry name" value="Dabb"/>
</dbReference>
<dbReference type="Gene3D" id="3.30.70.100">
    <property type="match status" value="1"/>
</dbReference>
<name>A0A1M6FPQ8_9BACT</name>
<protein>
    <submittedName>
        <fullName evidence="3">Stress responsive A/B Barrel Domain</fullName>
    </submittedName>
</protein>
<dbReference type="Pfam" id="PF07876">
    <property type="entry name" value="Dabb"/>
    <property type="match status" value="1"/>
</dbReference>
<dbReference type="PROSITE" id="PS51502">
    <property type="entry name" value="S_R_A_B_BARREL"/>
    <property type="match status" value="1"/>
</dbReference>
<dbReference type="PANTHER" id="PTHR37832">
    <property type="entry name" value="BLL2683 PROTEIN"/>
    <property type="match status" value="1"/>
</dbReference>
<gene>
    <name evidence="3" type="ORF">SAMN05444280_10932</name>
</gene>
<sequence>MINHIVLFKLKDYPANEKTKVVEELKSLLESLKGKIKEVKHLEVGTNYELKAKSYDIALISHFESLEDLDTYRVHPEHLKVVERIKETTSERAAVDYKF</sequence>
<keyword evidence="4" id="KW-1185">Reference proteome</keyword>
<dbReference type="SUPFAM" id="SSF54909">
    <property type="entry name" value="Dimeric alpha+beta barrel"/>
    <property type="match status" value="1"/>
</dbReference>
<evidence type="ECO:0000313" key="3">
    <source>
        <dbReference type="EMBL" id="SHI99569.1"/>
    </source>
</evidence>
<evidence type="ECO:0000313" key="4">
    <source>
        <dbReference type="Proteomes" id="UP000184050"/>
    </source>
</evidence>
<organism evidence="3 4">
    <name type="scientific">Tangfeifania diversioriginum</name>
    <dbReference type="NCBI Taxonomy" id="1168035"/>
    <lineage>
        <taxon>Bacteria</taxon>
        <taxon>Pseudomonadati</taxon>
        <taxon>Bacteroidota</taxon>
        <taxon>Bacteroidia</taxon>
        <taxon>Marinilabiliales</taxon>
        <taxon>Prolixibacteraceae</taxon>
        <taxon>Tangfeifania</taxon>
    </lineage>
</organism>
<evidence type="ECO:0000256" key="1">
    <source>
        <dbReference type="SAM" id="Coils"/>
    </source>
</evidence>
<dbReference type="SMART" id="SM00886">
    <property type="entry name" value="Dabb"/>
    <property type="match status" value="1"/>
</dbReference>
<dbReference type="Proteomes" id="UP000184050">
    <property type="component" value="Unassembled WGS sequence"/>
</dbReference>
<dbReference type="AlphaFoldDB" id="A0A1M6FPQ8"/>
<accession>A0A1M6FPQ8</accession>
<dbReference type="EMBL" id="FQZE01000009">
    <property type="protein sequence ID" value="SHI99569.1"/>
    <property type="molecule type" value="Genomic_DNA"/>
</dbReference>
<evidence type="ECO:0000259" key="2">
    <source>
        <dbReference type="PROSITE" id="PS51502"/>
    </source>
</evidence>
<keyword evidence="1" id="KW-0175">Coiled coil</keyword>
<proteinExistence type="predicted"/>
<dbReference type="OrthoDB" id="9808130at2"/>
<dbReference type="RefSeq" id="WP_073167999.1">
    <property type="nucleotide sequence ID" value="NZ_FQZE01000009.1"/>
</dbReference>